<reference evidence="2" key="1">
    <citation type="submission" date="2019-11" db="UniProtKB">
        <authorList>
            <consortium name="WormBaseParasite"/>
        </authorList>
    </citation>
    <scope>IDENTIFICATION</scope>
</reference>
<dbReference type="WBParaSite" id="MCU_002986-RB">
    <property type="protein sequence ID" value="MCU_002986-RB"/>
    <property type="gene ID" value="MCU_002986"/>
</dbReference>
<sequence>MPARSFANKQIGEVVVDLCQRRSTRDTSVLCFDQKAPNSEKLLVIGAGLMRTGTLSLQTSLEYLLQRPCYHMSRVARELREPAIRQWIEVYRNAGGGIDQPLSGYGATVDYPACAFYKELLDAHPEAKVILTVRDADDWVASCRATMLSPEMLQKPSWGLRIVHALANTSSLLELHDIMFGKTIGPDFSTFSDSDLKHAFNKWNAGVIASVPNDRLLVFDPKDGWDPLCKFLGLPKPLVPFPHVNKRSEMREVLGRQLRRAKYFDKLISSIYLTVIFICILLLL</sequence>
<dbReference type="PANTHER" id="PTHR36978:SF4">
    <property type="entry name" value="P-LOOP CONTAINING NUCLEOSIDE TRIPHOSPHATE HYDROLASE PROTEIN"/>
    <property type="match status" value="1"/>
</dbReference>
<keyword evidence="1" id="KW-1133">Transmembrane helix</keyword>
<keyword evidence="1" id="KW-0812">Transmembrane</keyword>
<proteinExistence type="predicted"/>
<evidence type="ECO:0000313" key="2">
    <source>
        <dbReference type="WBParaSite" id="MCU_002986-RB"/>
    </source>
</evidence>
<dbReference type="Pfam" id="PF17784">
    <property type="entry name" value="Sulfotransfer_4"/>
    <property type="match status" value="1"/>
</dbReference>
<dbReference type="InterPro" id="IPR040632">
    <property type="entry name" value="Sulfotransfer_4"/>
</dbReference>
<protein>
    <submittedName>
        <fullName evidence="2">NAD dependent epimerase/dehydratase</fullName>
    </submittedName>
</protein>
<organism evidence="2">
    <name type="scientific">Mesocestoides corti</name>
    <name type="common">Flatworm</name>
    <dbReference type="NCBI Taxonomy" id="53468"/>
    <lineage>
        <taxon>Eukaryota</taxon>
        <taxon>Metazoa</taxon>
        <taxon>Spiralia</taxon>
        <taxon>Lophotrochozoa</taxon>
        <taxon>Platyhelminthes</taxon>
        <taxon>Cestoda</taxon>
        <taxon>Eucestoda</taxon>
        <taxon>Cyclophyllidea</taxon>
        <taxon>Mesocestoididae</taxon>
        <taxon>Mesocestoides</taxon>
    </lineage>
</organism>
<accession>A0A5K3EVG0</accession>
<dbReference type="SUPFAM" id="SSF52540">
    <property type="entry name" value="P-loop containing nucleoside triphosphate hydrolases"/>
    <property type="match status" value="1"/>
</dbReference>
<name>A0A5K3EVG0_MESCO</name>
<keyword evidence="1" id="KW-0472">Membrane</keyword>
<feature type="transmembrane region" description="Helical" evidence="1">
    <location>
        <begin position="263"/>
        <end position="283"/>
    </location>
</feature>
<dbReference type="AlphaFoldDB" id="A0A5K3EVG0"/>
<dbReference type="InterPro" id="IPR027417">
    <property type="entry name" value="P-loop_NTPase"/>
</dbReference>
<dbReference type="PANTHER" id="PTHR36978">
    <property type="entry name" value="P-LOOP CONTAINING NUCLEOTIDE TRIPHOSPHATE HYDROLASE"/>
    <property type="match status" value="1"/>
</dbReference>
<evidence type="ECO:0000256" key="1">
    <source>
        <dbReference type="SAM" id="Phobius"/>
    </source>
</evidence>
<dbReference type="Gene3D" id="3.40.50.300">
    <property type="entry name" value="P-loop containing nucleotide triphosphate hydrolases"/>
    <property type="match status" value="1"/>
</dbReference>